<keyword evidence="2" id="KW-0285">Flavoprotein</keyword>
<evidence type="ECO:0000256" key="2">
    <source>
        <dbReference type="ARBA" id="ARBA00022630"/>
    </source>
</evidence>
<organism evidence="7 8">
    <name type="scientific">Salinomyces thailandicus</name>
    <dbReference type="NCBI Taxonomy" id="706561"/>
    <lineage>
        <taxon>Eukaryota</taxon>
        <taxon>Fungi</taxon>
        <taxon>Dikarya</taxon>
        <taxon>Ascomycota</taxon>
        <taxon>Pezizomycotina</taxon>
        <taxon>Dothideomycetes</taxon>
        <taxon>Dothideomycetidae</taxon>
        <taxon>Mycosphaerellales</taxon>
        <taxon>Teratosphaeriaceae</taxon>
        <taxon>Salinomyces</taxon>
    </lineage>
</organism>
<dbReference type="AlphaFoldDB" id="A0A4U0TYI2"/>
<dbReference type="PANTHER" id="PTHR47178">
    <property type="entry name" value="MONOOXYGENASE, FAD-BINDING"/>
    <property type="match status" value="1"/>
</dbReference>
<dbReference type="GO" id="GO:0004497">
    <property type="term" value="F:monooxygenase activity"/>
    <property type="evidence" value="ECO:0007669"/>
    <property type="project" value="UniProtKB-KW"/>
</dbReference>
<dbReference type="PANTHER" id="PTHR47178:SF5">
    <property type="entry name" value="FAD-BINDING DOMAIN-CONTAINING PROTEIN"/>
    <property type="match status" value="1"/>
</dbReference>
<dbReference type="EMBL" id="NAJL01000022">
    <property type="protein sequence ID" value="TKA27573.1"/>
    <property type="molecule type" value="Genomic_DNA"/>
</dbReference>
<keyword evidence="8" id="KW-1185">Reference proteome</keyword>
<evidence type="ECO:0000256" key="1">
    <source>
        <dbReference type="ARBA" id="ARBA00001974"/>
    </source>
</evidence>
<feature type="domain" description="FAD-binding" evidence="6">
    <location>
        <begin position="268"/>
        <end position="324"/>
    </location>
</feature>
<dbReference type="SUPFAM" id="SSF51905">
    <property type="entry name" value="FAD/NAD(P)-binding domain"/>
    <property type="match status" value="1"/>
</dbReference>
<evidence type="ECO:0000256" key="5">
    <source>
        <dbReference type="ARBA" id="ARBA00023033"/>
    </source>
</evidence>
<dbReference type="OrthoDB" id="47494at2759"/>
<evidence type="ECO:0000256" key="3">
    <source>
        <dbReference type="ARBA" id="ARBA00022827"/>
    </source>
</evidence>
<protein>
    <recommendedName>
        <fullName evidence="6">FAD-binding domain-containing protein</fullName>
    </recommendedName>
</protein>
<keyword evidence="5" id="KW-0503">Monooxygenase</keyword>
<gene>
    <name evidence="7" type="ORF">B0A50_04404</name>
</gene>
<comment type="cofactor">
    <cofactor evidence="1">
        <name>FAD</name>
        <dbReference type="ChEBI" id="CHEBI:57692"/>
    </cofactor>
</comment>
<proteinExistence type="predicted"/>
<keyword evidence="3" id="KW-0274">FAD</keyword>
<evidence type="ECO:0000313" key="7">
    <source>
        <dbReference type="EMBL" id="TKA27573.1"/>
    </source>
</evidence>
<dbReference type="GO" id="GO:0071949">
    <property type="term" value="F:FAD binding"/>
    <property type="evidence" value="ECO:0007669"/>
    <property type="project" value="InterPro"/>
</dbReference>
<evidence type="ECO:0000259" key="6">
    <source>
        <dbReference type="Pfam" id="PF01494"/>
    </source>
</evidence>
<name>A0A4U0TYI2_9PEZI</name>
<dbReference type="Gene3D" id="3.50.50.60">
    <property type="entry name" value="FAD/NAD(P)-binding domain"/>
    <property type="match status" value="1"/>
</dbReference>
<reference evidence="7 8" key="1">
    <citation type="submission" date="2017-03" db="EMBL/GenBank/DDBJ databases">
        <title>Genomes of endolithic fungi from Antarctica.</title>
        <authorList>
            <person name="Coleine C."/>
            <person name="Masonjones S."/>
            <person name="Stajich J.E."/>
        </authorList>
    </citation>
    <scope>NUCLEOTIDE SEQUENCE [LARGE SCALE GENOMIC DNA]</scope>
    <source>
        <strain evidence="7 8">CCFEE 6315</strain>
    </source>
</reference>
<dbReference type="Pfam" id="PF01494">
    <property type="entry name" value="FAD_binding_3"/>
    <property type="match status" value="1"/>
</dbReference>
<sequence>MPDEHCSACCQRRFGRFFEATCSELRHDGYQFDAVSGKGTRWASGPPKETAGQSKAYNVFRAILRNLLLRDLQSEVTFGRHFQPYVNDMSNEIPNATSACLNGQSPSWARLLIAADGTRSAVRRERLPNLRLVDTEGRGVFGKTPITPGFLGDRALAELADRLTLIGESDDSKMKLFCDLMTFDHGQGADAAKSIGLELPKDYLYWVLVFRKDTIKDTANYKGPHSLTPQQSASMSLQLTEHWHGRIRAIFKEQDPAAASSLTFLSSRPKELLSGWQALTSQTASGGLGTLIGDAAHPIPPVGGFGGNAAFEDAASLCGALTACAEDGRLPVAGLAEAIRKFELEMLVRVESVVERSINGSGRFFGMRPMHELAFVADDVYGR</sequence>
<accession>A0A4U0TYI2</accession>
<dbReference type="Proteomes" id="UP000308549">
    <property type="component" value="Unassembled WGS sequence"/>
</dbReference>
<comment type="caution">
    <text evidence="7">The sequence shown here is derived from an EMBL/GenBank/DDBJ whole genome shotgun (WGS) entry which is preliminary data.</text>
</comment>
<evidence type="ECO:0000313" key="8">
    <source>
        <dbReference type="Proteomes" id="UP000308549"/>
    </source>
</evidence>
<evidence type="ECO:0000256" key="4">
    <source>
        <dbReference type="ARBA" id="ARBA00023002"/>
    </source>
</evidence>
<dbReference type="InterPro" id="IPR036188">
    <property type="entry name" value="FAD/NAD-bd_sf"/>
</dbReference>
<keyword evidence="4" id="KW-0560">Oxidoreductase</keyword>
<dbReference type="InterPro" id="IPR002938">
    <property type="entry name" value="FAD-bd"/>
</dbReference>